<dbReference type="Proteomes" id="UP000001661">
    <property type="component" value="Chromosome"/>
</dbReference>
<dbReference type="GO" id="GO:0051539">
    <property type="term" value="F:4 iron, 4 sulfur cluster binding"/>
    <property type="evidence" value="ECO:0007669"/>
    <property type="project" value="UniProtKB-KW"/>
</dbReference>
<dbReference type="OrthoDB" id="9801120at2"/>
<dbReference type="SMART" id="SM00876">
    <property type="entry name" value="BATS"/>
    <property type="match status" value="1"/>
</dbReference>
<dbReference type="Gene3D" id="3.20.20.70">
    <property type="entry name" value="Aldolase class I"/>
    <property type="match status" value="1"/>
</dbReference>
<dbReference type="HOGENOM" id="CLU_046249_1_0_9"/>
<dbReference type="InterPro" id="IPR013785">
    <property type="entry name" value="Aldolase_TIM"/>
</dbReference>
<dbReference type="PROSITE" id="PS51918">
    <property type="entry name" value="RADICAL_SAM"/>
    <property type="match status" value="1"/>
</dbReference>
<reference evidence="8 9" key="1">
    <citation type="journal article" date="2010" name="Stand. Genomic Sci.">
        <title>Complete genome sequence of Acetohalobium arabaticum type strain (Z-7288).</title>
        <authorList>
            <person name="Sikorski J."/>
            <person name="Lapidus A."/>
            <person name="Chertkov O."/>
            <person name="Lucas S."/>
            <person name="Copeland A."/>
            <person name="Glavina Del Rio T."/>
            <person name="Nolan M."/>
            <person name="Tice H."/>
            <person name="Cheng J.F."/>
            <person name="Han C."/>
            <person name="Brambilla E."/>
            <person name="Pitluck S."/>
            <person name="Liolios K."/>
            <person name="Ivanova N."/>
            <person name="Mavromatis K."/>
            <person name="Mikhailova N."/>
            <person name="Pati A."/>
            <person name="Bruce D."/>
            <person name="Detter C."/>
            <person name="Tapia R."/>
            <person name="Goodwin L."/>
            <person name="Chen A."/>
            <person name="Palaniappan K."/>
            <person name="Land M."/>
            <person name="Hauser L."/>
            <person name="Chang Y.J."/>
            <person name="Jeffries C.D."/>
            <person name="Rohde M."/>
            <person name="Goker M."/>
            <person name="Spring S."/>
            <person name="Woyke T."/>
            <person name="Bristow J."/>
            <person name="Eisen J.A."/>
            <person name="Markowitz V."/>
            <person name="Hugenholtz P."/>
            <person name="Kyrpides N.C."/>
            <person name="Klenk H.P."/>
        </authorList>
    </citation>
    <scope>NUCLEOTIDE SEQUENCE [LARGE SCALE GENOMIC DNA]</scope>
    <source>
        <strain evidence="9">ATCC 49924 / DSM 5501 / Z-7288</strain>
    </source>
</reference>
<proteinExistence type="predicted"/>
<dbReference type="RefSeq" id="WP_013278523.1">
    <property type="nucleotide sequence ID" value="NC_014378.1"/>
</dbReference>
<evidence type="ECO:0000256" key="5">
    <source>
        <dbReference type="ARBA" id="ARBA00023004"/>
    </source>
</evidence>
<dbReference type="GO" id="GO:0005506">
    <property type="term" value="F:iron ion binding"/>
    <property type="evidence" value="ECO:0007669"/>
    <property type="project" value="InterPro"/>
</dbReference>
<evidence type="ECO:0000313" key="9">
    <source>
        <dbReference type="Proteomes" id="UP000001661"/>
    </source>
</evidence>
<dbReference type="SFLD" id="SFLDG01081">
    <property type="entry name" value="cleavage_of_the_Ca-Cb_bond_in"/>
    <property type="match status" value="1"/>
</dbReference>
<protein>
    <submittedName>
        <fullName evidence="8">Tyrosine lyase ThiH</fullName>
    </submittedName>
</protein>
<dbReference type="CDD" id="cd01335">
    <property type="entry name" value="Radical_SAM"/>
    <property type="match status" value="1"/>
</dbReference>
<dbReference type="NCBIfam" id="TIGR02351">
    <property type="entry name" value="thiH"/>
    <property type="match status" value="1"/>
</dbReference>
<keyword evidence="3" id="KW-0949">S-adenosyl-L-methionine</keyword>
<dbReference type="SFLD" id="SFLDS00029">
    <property type="entry name" value="Radical_SAM"/>
    <property type="match status" value="1"/>
</dbReference>
<dbReference type="InterPro" id="IPR007197">
    <property type="entry name" value="rSAM"/>
</dbReference>
<sequence>MSYYDTYSKFKDVNFSDYLKQITAQDVTKVLTKDNLDQQDFLTLLAPAASNFLEELAQKAHELTIQHFGRTISLYAPLYVSDYCVNQCSYCGFNVTNDFQRSKLDLSEVEKEAQAIAKKGFKNLLILTGESRTHAPISYLKEVIKVLKDYFPSLTIEIYPLETEEYKELIAAGIDGLTIYQEVYDEEIYDQVHVKGPKKNYQFRLNAPERGCQAGMRKVNIGALLGLNNWQEETFWTGLHAQYLQNKYLETEINISVPRLRPHIGSYQPNSIVENKDLVQIMLAYRLFLPRIGLNLSTRESAQLRDNLIPLGVTKLSAESSTAVGGYAHDKDEKQFDISDDRTVDEVKKMLIKKGYQPVFKCWHRI</sequence>
<keyword evidence="9" id="KW-1185">Reference proteome</keyword>
<dbReference type="AlphaFoldDB" id="D9QRD7"/>
<evidence type="ECO:0000313" key="8">
    <source>
        <dbReference type="EMBL" id="ADL13078.1"/>
    </source>
</evidence>
<dbReference type="InterPro" id="IPR034428">
    <property type="entry name" value="ThiH/NoCL/HydG-like"/>
</dbReference>
<dbReference type="GO" id="GO:0016829">
    <property type="term" value="F:lyase activity"/>
    <property type="evidence" value="ECO:0007669"/>
    <property type="project" value="UniProtKB-KW"/>
</dbReference>
<dbReference type="InterPro" id="IPR058240">
    <property type="entry name" value="rSAM_sf"/>
</dbReference>
<keyword evidence="6" id="KW-0411">Iron-sulfur</keyword>
<keyword evidence="5" id="KW-0408">Iron</keyword>
<dbReference type="STRING" id="574087.Acear_1572"/>
<keyword evidence="2" id="KW-0004">4Fe-4S</keyword>
<dbReference type="KEGG" id="aar:Acear_1572"/>
<keyword evidence="8" id="KW-0456">Lyase</keyword>
<evidence type="ECO:0000256" key="3">
    <source>
        <dbReference type="ARBA" id="ARBA00022691"/>
    </source>
</evidence>
<dbReference type="InterPro" id="IPR012726">
    <property type="entry name" value="ThiH"/>
</dbReference>
<comment type="cofactor">
    <cofactor evidence="1">
        <name>[4Fe-4S] cluster</name>
        <dbReference type="ChEBI" id="CHEBI:49883"/>
    </cofactor>
</comment>
<dbReference type="SUPFAM" id="SSF102114">
    <property type="entry name" value="Radical SAM enzymes"/>
    <property type="match status" value="1"/>
</dbReference>
<gene>
    <name evidence="8" type="ordered locus">Acear_1572</name>
</gene>
<evidence type="ECO:0000256" key="4">
    <source>
        <dbReference type="ARBA" id="ARBA00022723"/>
    </source>
</evidence>
<dbReference type="PANTHER" id="PTHR43583:SF1">
    <property type="entry name" value="2-IMINOACETATE SYNTHASE"/>
    <property type="match status" value="1"/>
</dbReference>
<name>D9QRD7_ACEAZ</name>
<dbReference type="EMBL" id="CP002105">
    <property type="protein sequence ID" value="ADL13078.1"/>
    <property type="molecule type" value="Genomic_DNA"/>
</dbReference>
<keyword evidence="4" id="KW-0479">Metal-binding</keyword>
<evidence type="ECO:0000256" key="2">
    <source>
        <dbReference type="ARBA" id="ARBA00022485"/>
    </source>
</evidence>
<dbReference type="GO" id="GO:0009228">
    <property type="term" value="P:thiamine biosynthetic process"/>
    <property type="evidence" value="ECO:0007669"/>
    <property type="project" value="InterPro"/>
</dbReference>
<dbReference type="SFLD" id="SFLDF00301">
    <property type="entry name" value="2-iminoacetate_synthase_(ThiH)"/>
    <property type="match status" value="1"/>
</dbReference>
<feature type="domain" description="Radical SAM core" evidence="7">
    <location>
        <begin position="70"/>
        <end position="291"/>
    </location>
</feature>
<dbReference type="eggNOG" id="COG0502">
    <property type="taxonomic scope" value="Bacteria"/>
</dbReference>
<dbReference type="InterPro" id="IPR010722">
    <property type="entry name" value="BATS_dom"/>
</dbReference>
<evidence type="ECO:0000256" key="1">
    <source>
        <dbReference type="ARBA" id="ARBA00001966"/>
    </source>
</evidence>
<dbReference type="SFLD" id="SFLDG01060">
    <property type="entry name" value="BATS_domain_containing"/>
    <property type="match status" value="1"/>
</dbReference>
<accession>D9QRD7</accession>
<dbReference type="Pfam" id="PF04055">
    <property type="entry name" value="Radical_SAM"/>
    <property type="match status" value="1"/>
</dbReference>
<dbReference type="Pfam" id="PF06968">
    <property type="entry name" value="BATS"/>
    <property type="match status" value="1"/>
</dbReference>
<evidence type="ECO:0000256" key="6">
    <source>
        <dbReference type="ARBA" id="ARBA00023014"/>
    </source>
</evidence>
<organism evidence="8 9">
    <name type="scientific">Acetohalobium arabaticum (strain ATCC 49924 / DSM 5501 / Z-7288)</name>
    <dbReference type="NCBI Taxonomy" id="574087"/>
    <lineage>
        <taxon>Bacteria</taxon>
        <taxon>Bacillati</taxon>
        <taxon>Bacillota</taxon>
        <taxon>Clostridia</taxon>
        <taxon>Halanaerobiales</taxon>
        <taxon>Halobacteroidaceae</taxon>
        <taxon>Acetohalobium</taxon>
    </lineage>
</organism>
<dbReference type="PANTHER" id="PTHR43583">
    <property type="entry name" value="2-IMINOACETATE SYNTHASE"/>
    <property type="match status" value="1"/>
</dbReference>
<evidence type="ECO:0000259" key="7">
    <source>
        <dbReference type="PROSITE" id="PS51918"/>
    </source>
</evidence>